<dbReference type="InterPro" id="IPR038765">
    <property type="entry name" value="Papain-like_cys_pep_sf"/>
</dbReference>
<comment type="similarity">
    <text evidence="1">Belongs to the peptidase C1 family.</text>
</comment>
<feature type="non-terminal residue" evidence="3">
    <location>
        <position position="273"/>
    </location>
</feature>
<proteinExistence type="inferred from homology"/>
<organism evidence="3">
    <name type="scientific">Trepomonas sp. PC1</name>
    <dbReference type="NCBI Taxonomy" id="1076344"/>
    <lineage>
        <taxon>Eukaryota</taxon>
        <taxon>Metamonada</taxon>
        <taxon>Diplomonadida</taxon>
        <taxon>Hexamitidae</taxon>
        <taxon>Hexamitinae</taxon>
        <taxon>Trepomonas</taxon>
    </lineage>
</organism>
<name>A0A146K5M4_9EUKA</name>
<reference evidence="3" key="1">
    <citation type="submission" date="2015-07" db="EMBL/GenBank/DDBJ databases">
        <title>Adaptation to a free-living lifestyle via gene acquisitions in the diplomonad Trepomonas sp. PC1.</title>
        <authorList>
            <person name="Xu F."/>
            <person name="Jerlstrom-Hultqvist J."/>
            <person name="Kolisko M."/>
            <person name="Simpson A.G.B."/>
            <person name="Roger A.J."/>
            <person name="Svard S.G."/>
            <person name="Andersson J.O."/>
        </authorList>
    </citation>
    <scope>NUCLEOTIDE SEQUENCE</scope>
    <source>
        <strain evidence="3">PC1</strain>
    </source>
</reference>
<dbReference type="PRINTS" id="PR00705">
    <property type="entry name" value="PAPAIN"/>
</dbReference>
<dbReference type="EMBL" id="GDID01004908">
    <property type="protein sequence ID" value="JAP91698.1"/>
    <property type="molecule type" value="Transcribed_RNA"/>
</dbReference>
<dbReference type="Gene3D" id="3.90.70.10">
    <property type="entry name" value="Cysteine proteinases"/>
    <property type="match status" value="1"/>
</dbReference>
<protein>
    <submittedName>
        <fullName evidence="3">Cathepsin L</fullName>
    </submittedName>
</protein>
<feature type="domain" description="Peptidase C1A papain C-terminal" evidence="2">
    <location>
        <begin position="53"/>
        <end position="271"/>
    </location>
</feature>
<dbReference type="GO" id="GO:0008234">
    <property type="term" value="F:cysteine-type peptidase activity"/>
    <property type="evidence" value="ECO:0007669"/>
    <property type="project" value="InterPro"/>
</dbReference>
<dbReference type="InterPro" id="IPR013128">
    <property type="entry name" value="Peptidase_C1A"/>
</dbReference>
<dbReference type="PANTHER" id="PTHR12411">
    <property type="entry name" value="CYSTEINE PROTEASE FAMILY C1-RELATED"/>
    <property type="match status" value="1"/>
</dbReference>
<evidence type="ECO:0000256" key="1">
    <source>
        <dbReference type="ARBA" id="ARBA00008455"/>
    </source>
</evidence>
<sequence>HGLTSLMDVQVTTQFKQVEVNIIEKNHPSKKLVKNCQETVCAFADILEPFDQIYNSVSLVEAGLITTPMNQQQCGMCWAFATISSLENAMLVNYSSIPSFWQQQSINLSQLFVGVNTYGKSNYCDGGNFIYAINYIAQYATTVELQSNFPYTMDQVNQYQTNFDNNITVPPAIDANNYFIPFKQFESDTMKTPLILLAADTQQPFNTTSIKRIKSYLSRGIAVVAEMYVNANEYKFATYRGGLLQAECQVYKVDHQVVIVGYGKYQGTDVWMF</sequence>
<dbReference type="SUPFAM" id="SSF54001">
    <property type="entry name" value="Cysteine proteinases"/>
    <property type="match status" value="1"/>
</dbReference>
<dbReference type="GO" id="GO:0006508">
    <property type="term" value="P:proteolysis"/>
    <property type="evidence" value="ECO:0007669"/>
    <property type="project" value="InterPro"/>
</dbReference>
<dbReference type="InterPro" id="IPR000668">
    <property type="entry name" value="Peptidase_C1A_C"/>
</dbReference>
<accession>A0A146K5M4</accession>
<dbReference type="InterPro" id="IPR000169">
    <property type="entry name" value="Pept_cys_AS"/>
</dbReference>
<dbReference type="PROSITE" id="PS00139">
    <property type="entry name" value="THIOL_PROTEASE_CYS"/>
    <property type="match status" value="1"/>
</dbReference>
<dbReference type="SMART" id="SM00645">
    <property type="entry name" value="Pept_C1"/>
    <property type="match status" value="1"/>
</dbReference>
<gene>
    <name evidence="3" type="ORF">TPC1_16607</name>
</gene>
<feature type="non-terminal residue" evidence="3">
    <location>
        <position position="1"/>
    </location>
</feature>
<dbReference type="Pfam" id="PF00112">
    <property type="entry name" value="Peptidase_C1"/>
    <property type="match status" value="1"/>
</dbReference>
<dbReference type="AlphaFoldDB" id="A0A146K5M4"/>
<evidence type="ECO:0000313" key="3">
    <source>
        <dbReference type="EMBL" id="JAP91698.1"/>
    </source>
</evidence>
<evidence type="ECO:0000259" key="2">
    <source>
        <dbReference type="SMART" id="SM00645"/>
    </source>
</evidence>